<dbReference type="EMBL" id="SDHX01000001">
    <property type="protein sequence ID" value="RXK54930.1"/>
    <property type="molecule type" value="Genomic_DNA"/>
</dbReference>
<dbReference type="PANTHER" id="PTHR30404">
    <property type="entry name" value="N-ACETYLMURAMOYL-L-ALANINE AMIDASE"/>
    <property type="match status" value="1"/>
</dbReference>
<dbReference type="SUPFAM" id="SSF53187">
    <property type="entry name" value="Zn-dependent exopeptidases"/>
    <property type="match status" value="1"/>
</dbReference>
<evidence type="ECO:0000313" key="8">
    <source>
        <dbReference type="Proteomes" id="UP000290218"/>
    </source>
</evidence>
<keyword evidence="3" id="KW-0378">Hydrolase</keyword>
<comment type="catalytic activity">
    <reaction evidence="1">
        <text>Hydrolyzes the link between N-acetylmuramoyl residues and L-amino acid residues in certain cell-wall glycopeptides.</text>
        <dbReference type="EC" id="3.5.1.28"/>
    </reaction>
</comment>
<name>A0A4Q1C7X3_9BACT</name>
<dbReference type="GO" id="GO:0030288">
    <property type="term" value="C:outer membrane-bounded periplasmic space"/>
    <property type="evidence" value="ECO:0007669"/>
    <property type="project" value="TreeGrafter"/>
</dbReference>
<organism evidence="7 8">
    <name type="scientific">Oleiharenicola lentus</name>
    <dbReference type="NCBI Taxonomy" id="2508720"/>
    <lineage>
        <taxon>Bacteria</taxon>
        <taxon>Pseudomonadati</taxon>
        <taxon>Verrucomicrobiota</taxon>
        <taxon>Opitutia</taxon>
        <taxon>Opitutales</taxon>
        <taxon>Opitutaceae</taxon>
        <taxon>Oleiharenicola</taxon>
    </lineage>
</organism>
<dbReference type="SMART" id="SM00646">
    <property type="entry name" value="Ami_3"/>
    <property type="match status" value="1"/>
</dbReference>
<dbReference type="PANTHER" id="PTHR30404:SF0">
    <property type="entry name" value="N-ACETYLMURAMOYL-L-ALANINE AMIDASE AMIC"/>
    <property type="match status" value="1"/>
</dbReference>
<evidence type="ECO:0000256" key="3">
    <source>
        <dbReference type="ARBA" id="ARBA00022801"/>
    </source>
</evidence>
<accession>A0A4Q1C7X3</accession>
<dbReference type="EC" id="3.5.1.28" evidence="2"/>
<protein>
    <recommendedName>
        <fullName evidence="2">N-acetylmuramoyl-L-alanine amidase</fullName>
        <ecNumber evidence="2">3.5.1.28</ecNumber>
    </recommendedName>
</protein>
<evidence type="ECO:0000313" key="7">
    <source>
        <dbReference type="EMBL" id="RXK54930.1"/>
    </source>
</evidence>
<proteinExistence type="predicted"/>
<feature type="domain" description="MurNAc-LAA" evidence="6">
    <location>
        <begin position="244"/>
        <end position="381"/>
    </location>
</feature>
<comment type="caution">
    <text evidence="7">The sequence shown here is derived from an EMBL/GenBank/DDBJ whole genome shotgun (WGS) entry which is preliminary data.</text>
</comment>
<dbReference type="InterPro" id="IPR002508">
    <property type="entry name" value="MurNAc-LAA_cat"/>
</dbReference>
<dbReference type="InterPro" id="IPR050695">
    <property type="entry name" value="N-acetylmuramoyl_amidase_3"/>
</dbReference>
<dbReference type="OrthoDB" id="9806267at2"/>
<sequence>MNRRTVAMARHSARGLFVLGLLTLAACASAPGKPPSVPPAPPASASATKPAAQPNAPSPEAAPRPAPARPAHLWPFTKIQGVEWVKLDDVAAHFRLKTAWSKPGAELTLSDARGVRFRFEANQRDFYLDGVRVFLGRSALLHRAGLWVTRLDVIKTIGPLLRPEDHLAFLPAAPPRTIVIDAGHGGNDPGKQNLKLKLDEKDMTLDVVLRLKKLLELRGYTIRLTREKDDRLANEQRADLDRRAAVSRDAKADLFLSIHFNAVEPKDAARVTGTETYVLTPQFQWSSTDNSGDSLTNTAFPANRQDTANVVLGYQLHRAMLAGLKTSDRGFKRGRLRVLLLPECPAALLEAAYLSNDKEAARVGTPEFRQQIAESIAEGVQSYAALIAALRAPPPPAK</sequence>
<evidence type="ECO:0000256" key="5">
    <source>
        <dbReference type="SAM" id="SignalP"/>
    </source>
</evidence>
<reference evidence="7 8" key="1">
    <citation type="submission" date="2019-01" db="EMBL/GenBank/DDBJ databases">
        <title>Lacunisphaera sp. strain TWA-58.</title>
        <authorList>
            <person name="Chen W.-M."/>
        </authorList>
    </citation>
    <scope>NUCLEOTIDE SEQUENCE [LARGE SCALE GENOMIC DNA]</scope>
    <source>
        <strain evidence="7 8">TWA-58</strain>
    </source>
</reference>
<gene>
    <name evidence="7" type="ORF">ESB00_03265</name>
</gene>
<feature type="compositionally biased region" description="Pro residues" evidence="4">
    <location>
        <begin position="56"/>
        <end position="68"/>
    </location>
</feature>
<dbReference type="PROSITE" id="PS51257">
    <property type="entry name" value="PROKAR_LIPOPROTEIN"/>
    <property type="match status" value="1"/>
</dbReference>
<dbReference type="CDD" id="cd02696">
    <property type="entry name" value="MurNAc-LAA"/>
    <property type="match status" value="1"/>
</dbReference>
<feature type="compositionally biased region" description="Low complexity" evidence="4">
    <location>
        <begin position="43"/>
        <end position="55"/>
    </location>
</feature>
<keyword evidence="8" id="KW-1185">Reference proteome</keyword>
<feature type="region of interest" description="Disordered" evidence="4">
    <location>
        <begin position="30"/>
        <end position="69"/>
    </location>
</feature>
<dbReference type="AlphaFoldDB" id="A0A4Q1C7X3"/>
<feature type="chain" id="PRO_5020780787" description="N-acetylmuramoyl-L-alanine amidase" evidence="5">
    <location>
        <begin position="31"/>
        <end position="398"/>
    </location>
</feature>
<evidence type="ECO:0000256" key="4">
    <source>
        <dbReference type="SAM" id="MobiDB-lite"/>
    </source>
</evidence>
<keyword evidence="5" id="KW-0732">Signal</keyword>
<evidence type="ECO:0000256" key="1">
    <source>
        <dbReference type="ARBA" id="ARBA00001561"/>
    </source>
</evidence>
<dbReference type="Proteomes" id="UP000290218">
    <property type="component" value="Unassembled WGS sequence"/>
</dbReference>
<feature type="signal peptide" evidence="5">
    <location>
        <begin position="1"/>
        <end position="30"/>
    </location>
</feature>
<dbReference type="Gene3D" id="3.40.630.40">
    <property type="entry name" value="Zn-dependent exopeptidases"/>
    <property type="match status" value="1"/>
</dbReference>
<dbReference type="GO" id="GO:0009253">
    <property type="term" value="P:peptidoglycan catabolic process"/>
    <property type="evidence" value="ECO:0007669"/>
    <property type="project" value="InterPro"/>
</dbReference>
<dbReference type="Pfam" id="PF01520">
    <property type="entry name" value="Amidase_3"/>
    <property type="match status" value="1"/>
</dbReference>
<feature type="compositionally biased region" description="Pro residues" evidence="4">
    <location>
        <begin position="32"/>
        <end position="42"/>
    </location>
</feature>
<evidence type="ECO:0000256" key="2">
    <source>
        <dbReference type="ARBA" id="ARBA00011901"/>
    </source>
</evidence>
<evidence type="ECO:0000259" key="6">
    <source>
        <dbReference type="SMART" id="SM00646"/>
    </source>
</evidence>
<dbReference type="GO" id="GO:0008745">
    <property type="term" value="F:N-acetylmuramoyl-L-alanine amidase activity"/>
    <property type="evidence" value="ECO:0007669"/>
    <property type="project" value="UniProtKB-EC"/>
</dbReference>